<comment type="caution">
    <text evidence="1">The sequence shown here is derived from an EMBL/GenBank/DDBJ whole genome shotgun (WGS) entry which is preliminary data.</text>
</comment>
<reference evidence="1 2" key="1">
    <citation type="submission" date="2017-03" db="EMBL/GenBank/DDBJ databases">
        <title>Draft genome sequence of Streptomyces scabrisporus NF3, endophyte isolated from Amphipterygium adstringens.</title>
        <authorList>
            <person name="Vazquez M."/>
            <person name="Ceapa C.D."/>
            <person name="Rodriguez Luna D."/>
            <person name="Sanchez Esquivel S."/>
        </authorList>
    </citation>
    <scope>NUCLEOTIDE SEQUENCE [LARGE SCALE GENOMIC DNA]</scope>
    <source>
        <strain evidence="1 2">NF3</strain>
    </source>
</reference>
<dbReference type="AlphaFoldDB" id="A0A1T3NIE2"/>
<keyword evidence="2" id="KW-1185">Reference proteome</keyword>
<proteinExistence type="predicted"/>
<evidence type="ECO:0008006" key="3">
    <source>
        <dbReference type="Google" id="ProtNLM"/>
    </source>
</evidence>
<name>A0A1T3NIE2_9ACTN</name>
<accession>A0A1T3NIE2</accession>
<sequence length="206" mass="22652">MSTDGWRNFGLYGASGDPGNVHGGVALGRALEDALERMIVEGGVKSPVTTRRGLTARMRYLTTTKAGPQALADAGITASRSTVRAWTRGTRSPRPANLEAIDTAYWNLRARNVMANPAALKQHLDRGGRGTTMEIHPINQKVVHAPRRRDNLRMRRLQIRYIWDDAVDAMIANDLPALEDAWDDVTAELDSDWGAYTYVSHVGLGT</sequence>
<protein>
    <recommendedName>
        <fullName evidence="3">Transcriptional regulator</fullName>
    </recommendedName>
</protein>
<evidence type="ECO:0000313" key="1">
    <source>
        <dbReference type="EMBL" id="OPC76609.1"/>
    </source>
</evidence>
<dbReference type="EMBL" id="MWQN01000005">
    <property type="protein sequence ID" value="OPC76609.1"/>
    <property type="molecule type" value="Genomic_DNA"/>
</dbReference>
<dbReference type="Proteomes" id="UP000190037">
    <property type="component" value="Unassembled WGS sequence"/>
</dbReference>
<evidence type="ECO:0000313" key="2">
    <source>
        <dbReference type="Proteomes" id="UP000190037"/>
    </source>
</evidence>
<dbReference type="OrthoDB" id="3873535at2"/>
<gene>
    <name evidence="1" type="ORF">B4N89_44775</name>
</gene>
<dbReference type="STRING" id="159449.B4N89_44775"/>
<dbReference type="RefSeq" id="WP_078982447.1">
    <property type="nucleotide sequence ID" value="NZ_MWQN01000005.1"/>
</dbReference>
<organism evidence="1 2">
    <name type="scientific">Embleya scabrispora</name>
    <dbReference type="NCBI Taxonomy" id="159449"/>
    <lineage>
        <taxon>Bacteria</taxon>
        <taxon>Bacillati</taxon>
        <taxon>Actinomycetota</taxon>
        <taxon>Actinomycetes</taxon>
        <taxon>Kitasatosporales</taxon>
        <taxon>Streptomycetaceae</taxon>
        <taxon>Embleya</taxon>
    </lineage>
</organism>